<dbReference type="SUPFAM" id="SSF55874">
    <property type="entry name" value="ATPase domain of HSP90 chaperone/DNA topoisomerase II/histidine kinase"/>
    <property type="match status" value="1"/>
</dbReference>
<dbReference type="AlphaFoldDB" id="A0A1G9TZF8"/>
<keyword evidence="3" id="KW-0418">Kinase</keyword>
<proteinExistence type="predicted"/>
<organism evidence="3 4">
    <name type="scientific">Siphonobacter aquaeclarae</name>
    <dbReference type="NCBI Taxonomy" id="563176"/>
    <lineage>
        <taxon>Bacteria</taxon>
        <taxon>Pseudomonadati</taxon>
        <taxon>Bacteroidota</taxon>
        <taxon>Cytophagia</taxon>
        <taxon>Cytophagales</taxon>
        <taxon>Cytophagaceae</taxon>
        <taxon>Siphonobacter</taxon>
    </lineage>
</organism>
<gene>
    <name evidence="3" type="ORF">SAMN04488090_3598</name>
</gene>
<feature type="transmembrane region" description="Helical" evidence="1">
    <location>
        <begin position="115"/>
        <end position="135"/>
    </location>
</feature>
<sequence length="334" mass="37853">MKNRLLTIAAHVLGGLAFLALPYIFAPEGFSPFNNPHERTKLSSYLLILAYFYLNYLLLIPRLFFTRQYVWFGVCSLVCFWVIAFVIGGQGPPPPGMHGDPGPHPMPHPPMDIDLSQKFFLFLLALFLSLSLRIADRWRAAEKARLSTELSYLKAQINPHFLFNTLNSIYSLALEKSDATADAIVRLSSFMRYVIREAHDDRVALSKELDYISHYVALQQLRLDDTATVDFQVSGDPAGLEIAPLLLISFIENAFKYGVNPDGKSGIRIRVDILGDTLHLLVENSKVRVFQDEQTGIGLENTRARLRLLYPRRHELTIRDEGTTFTVNLTLRLS</sequence>
<evidence type="ECO:0000256" key="1">
    <source>
        <dbReference type="SAM" id="Phobius"/>
    </source>
</evidence>
<dbReference type="EMBL" id="FNGS01000007">
    <property type="protein sequence ID" value="SDM52655.1"/>
    <property type="molecule type" value="Genomic_DNA"/>
</dbReference>
<evidence type="ECO:0000313" key="4">
    <source>
        <dbReference type="Proteomes" id="UP000198901"/>
    </source>
</evidence>
<keyword evidence="4" id="KW-1185">Reference proteome</keyword>
<evidence type="ECO:0000313" key="3">
    <source>
        <dbReference type="EMBL" id="SDM52655.1"/>
    </source>
</evidence>
<dbReference type="InterPro" id="IPR010559">
    <property type="entry name" value="Sig_transdc_His_kin_internal"/>
</dbReference>
<name>A0A1G9TZF8_9BACT</name>
<accession>A0A1G9TZF8</accession>
<dbReference type="GO" id="GO:0000155">
    <property type="term" value="F:phosphorelay sensor kinase activity"/>
    <property type="evidence" value="ECO:0007669"/>
    <property type="project" value="InterPro"/>
</dbReference>
<feature type="transmembrane region" description="Helical" evidence="1">
    <location>
        <begin position="44"/>
        <end position="64"/>
    </location>
</feature>
<keyword evidence="1" id="KW-0472">Membrane</keyword>
<dbReference type="Gene3D" id="3.30.565.10">
    <property type="entry name" value="Histidine kinase-like ATPase, C-terminal domain"/>
    <property type="match status" value="1"/>
</dbReference>
<dbReference type="InterPro" id="IPR036890">
    <property type="entry name" value="HATPase_C_sf"/>
</dbReference>
<dbReference type="RefSeq" id="WP_093205398.1">
    <property type="nucleotide sequence ID" value="NZ_FNGS01000007.1"/>
</dbReference>
<protein>
    <submittedName>
        <fullName evidence="3">Histidine kinase</fullName>
    </submittedName>
</protein>
<feature type="transmembrane region" description="Helical" evidence="1">
    <location>
        <begin position="69"/>
        <end position="88"/>
    </location>
</feature>
<feature type="domain" description="Signal transduction histidine kinase internal region" evidence="2">
    <location>
        <begin position="149"/>
        <end position="225"/>
    </location>
</feature>
<dbReference type="PANTHER" id="PTHR34220">
    <property type="entry name" value="SENSOR HISTIDINE KINASE YPDA"/>
    <property type="match status" value="1"/>
</dbReference>
<dbReference type="GO" id="GO:0016020">
    <property type="term" value="C:membrane"/>
    <property type="evidence" value="ECO:0007669"/>
    <property type="project" value="InterPro"/>
</dbReference>
<keyword evidence="3" id="KW-0808">Transferase</keyword>
<keyword evidence="1" id="KW-1133">Transmembrane helix</keyword>
<evidence type="ECO:0000259" key="2">
    <source>
        <dbReference type="Pfam" id="PF06580"/>
    </source>
</evidence>
<dbReference type="STRING" id="563176.SAMN04488090_3598"/>
<keyword evidence="1" id="KW-0812">Transmembrane</keyword>
<dbReference type="InterPro" id="IPR050640">
    <property type="entry name" value="Bact_2-comp_sensor_kinase"/>
</dbReference>
<reference evidence="3 4" key="1">
    <citation type="submission" date="2016-10" db="EMBL/GenBank/DDBJ databases">
        <authorList>
            <person name="de Groot N.N."/>
        </authorList>
    </citation>
    <scope>NUCLEOTIDE SEQUENCE [LARGE SCALE GENOMIC DNA]</scope>
    <source>
        <strain evidence="3 4">DSM 21668</strain>
    </source>
</reference>
<dbReference type="Pfam" id="PF06580">
    <property type="entry name" value="His_kinase"/>
    <property type="match status" value="1"/>
</dbReference>
<dbReference type="OrthoDB" id="9792992at2"/>
<dbReference type="Proteomes" id="UP000198901">
    <property type="component" value="Unassembled WGS sequence"/>
</dbReference>
<dbReference type="PANTHER" id="PTHR34220:SF7">
    <property type="entry name" value="SENSOR HISTIDINE KINASE YPDA"/>
    <property type="match status" value="1"/>
</dbReference>